<dbReference type="VEuPathDB" id="CryptoDB:Vbra_22643"/>
<feature type="transmembrane region" description="Helical" evidence="1">
    <location>
        <begin position="188"/>
        <end position="207"/>
    </location>
</feature>
<feature type="transmembrane region" description="Helical" evidence="1">
    <location>
        <begin position="28"/>
        <end position="49"/>
    </location>
</feature>
<feature type="transmembrane region" description="Helical" evidence="1">
    <location>
        <begin position="132"/>
        <end position="154"/>
    </location>
</feature>
<organism evidence="2 3">
    <name type="scientific">Vitrella brassicaformis (strain CCMP3155)</name>
    <dbReference type="NCBI Taxonomy" id="1169540"/>
    <lineage>
        <taxon>Eukaryota</taxon>
        <taxon>Sar</taxon>
        <taxon>Alveolata</taxon>
        <taxon>Colpodellida</taxon>
        <taxon>Vitrellaceae</taxon>
        <taxon>Vitrella</taxon>
    </lineage>
</organism>
<feature type="transmembrane region" description="Helical" evidence="1">
    <location>
        <begin position="69"/>
        <end position="92"/>
    </location>
</feature>
<keyword evidence="1" id="KW-1133">Transmembrane helix</keyword>
<evidence type="ECO:0000313" key="3">
    <source>
        <dbReference type="Proteomes" id="UP000041254"/>
    </source>
</evidence>
<evidence type="ECO:0008006" key="4">
    <source>
        <dbReference type="Google" id="ProtNLM"/>
    </source>
</evidence>
<keyword evidence="1" id="KW-0472">Membrane</keyword>
<evidence type="ECO:0000313" key="2">
    <source>
        <dbReference type="EMBL" id="CEM21289.1"/>
    </source>
</evidence>
<reference evidence="2 3" key="1">
    <citation type="submission" date="2014-11" db="EMBL/GenBank/DDBJ databases">
        <authorList>
            <person name="Zhu J."/>
            <person name="Qi W."/>
            <person name="Song R."/>
        </authorList>
    </citation>
    <scope>NUCLEOTIDE SEQUENCE [LARGE SCALE GENOMIC DNA]</scope>
</reference>
<dbReference type="InterPro" id="IPR018750">
    <property type="entry name" value="DUF2306_membrane"/>
</dbReference>
<gene>
    <name evidence="2" type="ORF">Vbra_22643</name>
</gene>
<name>A0A0G4G1C3_VITBC</name>
<keyword evidence="1" id="KW-0812">Transmembrane</keyword>
<dbReference type="EMBL" id="CDMY01000540">
    <property type="protein sequence ID" value="CEM21289.1"/>
    <property type="molecule type" value="Genomic_DNA"/>
</dbReference>
<dbReference type="Pfam" id="PF10067">
    <property type="entry name" value="DUF2306"/>
    <property type="match status" value="1"/>
</dbReference>
<protein>
    <recommendedName>
        <fullName evidence="4">DUF2306 domain-containing protein</fullName>
    </recommendedName>
</protein>
<dbReference type="Proteomes" id="UP000041254">
    <property type="component" value="Unassembled WGS sequence"/>
</dbReference>
<dbReference type="InParanoid" id="A0A0G4G1C3"/>
<evidence type="ECO:0000256" key="1">
    <source>
        <dbReference type="SAM" id="Phobius"/>
    </source>
</evidence>
<accession>A0A0G4G1C3</accession>
<dbReference type="AlphaFoldDB" id="A0A0G4G1C3"/>
<keyword evidence="3" id="KW-1185">Reference proteome</keyword>
<feature type="transmembrane region" description="Helical" evidence="1">
    <location>
        <begin position="104"/>
        <end position="126"/>
    </location>
</feature>
<proteinExistence type="predicted"/>
<sequence>MSLAARSSTVADNVIADKPTSLPRPLSIAPLALLPIALAFFVNYAVPYARNFAARATYLYHGVPKNHVWLALHIPSAAVPLLAGPVQIALGLSRRGRSWPHRVLGWIIAASTLISIPPAMVCAFLSENILPHKLSLIALDIYWTVTLAAALYFVKNKNIQLHRDFMIRYYAATLTFVTNRMGTHLGGGLMSGVAAIWITFLGVELLIPRLRSAAW</sequence>